<dbReference type="GO" id="GO:0005506">
    <property type="term" value="F:iron ion binding"/>
    <property type="evidence" value="ECO:0007669"/>
    <property type="project" value="InterPro"/>
</dbReference>
<dbReference type="GO" id="GO:0016705">
    <property type="term" value="F:oxidoreductase activity, acting on paired donors, with incorporation or reduction of molecular oxygen"/>
    <property type="evidence" value="ECO:0007669"/>
    <property type="project" value="InterPro"/>
</dbReference>
<keyword evidence="9" id="KW-0408">Iron</keyword>
<keyword evidence="5 12" id="KW-0812">Transmembrane</keyword>
<comment type="cofactor">
    <cofactor evidence="1">
        <name>heme</name>
        <dbReference type="ChEBI" id="CHEBI:30413"/>
    </cofactor>
</comment>
<evidence type="ECO:0000256" key="12">
    <source>
        <dbReference type="SAM" id="Phobius"/>
    </source>
</evidence>
<dbReference type="PANTHER" id="PTHR47953">
    <property type="entry name" value="OS08G0105600 PROTEIN"/>
    <property type="match status" value="1"/>
</dbReference>
<protein>
    <submittedName>
        <fullName evidence="13">Uncharacterized protein</fullName>
    </submittedName>
</protein>
<dbReference type="AlphaFoldDB" id="A0A978W4L9"/>
<evidence type="ECO:0000256" key="11">
    <source>
        <dbReference type="ARBA" id="ARBA00023136"/>
    </source>
</evidence>
<evidence type="ECO:0000313" key="14">
    <source>
        <dbReference type="Proteomes" id="UP000813462"/>
    </source>
</evidence>
<evidence type="ECO:0000256" key="7">
    <source>
        <dbReference type="ARBA" id="ARBA00022989"/>
    </source>
</evidence>
<keyword evidence="11 12" id="KW-0472">Membrane</keyword>
<comment type="subcellular location">
    <subcellularLocation>
        <location evidence="2">Membrane</location>
        <topology evidence="2">Single-pass membrane protein</topology>
    </subcellularLocation>
</comment>
<dbReference type="SUPFAM" id="SSF48264">
    <property type="entry name" value="Cytochrome P450"/>
    <property type="match status" value="1"/>
</dbReference>
<keyword evidence="10" id="KW-0503">Monooxygenase</keyword>
<keyword evidence="4" id="KW-0349">Heme</keyword>
<sequence>MFQRGSLIALDFKGANCEYIPFGAGRRIYPGMLFGLINAELLLALLFYHFDWKLQNEMKHEELDMTKSFCVTVRRKDDLLVIPLVIHLVQRPIGCRRCEGIRWKGDRKLQLCQ</sequence>
<organism evidence="13 14">
    <name type="scientific">Ziziphus jujuba var. spinosa</name>
    <dbReference type="NCBI Taxonomy" id="714518"/>
    <lineage>
        <taxon>Eukaryota</taxon>
        <taxon>Viridiplantae</taxon>
        <taxon>Streptophyta</taxon>
        <taxon>Embryophyta</taxon>
        <taxon>Tracheophyta</taxon>
        <taxon>Spermatophyta</taxon>
        <taxon>Magnoliopsida</taxon>
        <taxon>eudicotyledons</taxon>
        <taxon>Gunneridae</taxon>
        <taxon>Pentapetalae</taxon>
        <taxon>rosids</taxon>
        <taxon>fabids</taxon>
        <taxon>Rosales</taxon>
        <taxon>Rhamnaceae</taxon>
        <taxon>Paliureae</taxon>
        <taxon>Ziziphus</taxon>
    </lineage>
</organism>
<dbReference type="InterPro" id="IPR036396">
    <property type="entry name" value="Cyt_P450_sf"/>
</dbReference>
<name>A0A978W4L9_ZIZJJ</name>
<evidence type="ECO:0000256" key="10">
    <source>
        <dbReference type="ARBA" id="ARBA00023033"/>
    </source>
</evidence>
<dbReference type="InterPro" id="IPR052306">
    <property type="entry name" value="CYP450_71D"/>
</dbReference>
<evidence type="ECO:0000313" key="13">
    <source>
        <dbReference type="EMBL" id="KAH7546903.1"/>
    </source>
</evidence>
<evidence type="ECO:0000256" key="5">
    <source>
        <dbReference type="ARBA" id="ARBA00022692"/>
    </source>
</evidence>
<dbReference type="Gene3D" id="1.10.630.10">
    <property type="entry name" value="Cytochrome P450"/>
    <property type="match status" value="1"/>
</dbReference>
<keyword evidence="6" id="KW-0479">Metal-binding</keyword>
<dbReference type="InterPro" id="IPR001128">
    <property type="entry name" value="Cyt_P450"/>
</dbReference>
<evidence type="ECO:0000256" key="2">
    <source>
        <dbReference type="ARBA" id="ARBA00004167"/>
    </source>
</evidence>
<evidence type="ECO:0000256" key="9">
    <source>
        <dbReference type="ARBA" id="ARBA00023004"/>
    </source>
</evidence>
<dbReference type="Proteomes" id="UP000813462">
    <property type="component" value="Unassembled WGS sequence"/>
</dbReference>
<dbReference type="PANTHER" id="PTHR47953:SF19">
    <property type="entry name" value="OS06G0641600 PROTEIN"/>
    <property type="match status" value="1"/>
</dbReference>
<dbReference type="GO" id="GO:0016020">
    <property type="term" value="C:membrane"/>
    <property type="evidence" value="ECO:0007669"/>
    <property type="project" value="UniProtKB-SubCell"/>
</dbReference>
<reference evidence="13" key="1">
    <citation type="journal article" date="2021" name="Front. Plant Sci.">
        <title>Chromosome-Scale Genome Assembly for Chinese Sour Jujube and Insights Into Its Genome Evolution and Domestication Signature.</title>
        <authorList>
            <person name="Shen L.-Y."/>
            <person name="Luo H."/>
            <person name="Wang X.-L."/>
            <person name="Wang X.-M."/>
            <person name="Qiu X.-J."/>
            <person name="Liu H."/>
            <person name="Zhou S.-S."/>
            <person name="Jia K.-H."/>
            <person name="Nie S."/>
            <person name="Bao Y.-T."/>
            <person name="Zhang R.-G."/>
            <person name="Yun Q.-Z."/>
            <person name="Chai Y.-H."/>
            <person name="Lu J.-Y."/>
            <person name="Li Y."/>
            <person name="Zhao S.-W."/>
            <person name="Mao J.-F."/>
            <person name="Jia S.-G."/>
            <person name="Mao Y.-M."/>
        </authorList>
    </citation>
    <scope>NUCLEOTIDE SEQUENCE</scope>
    <source>
        <strain evidence="13">AT0</strain>
        <tissue evidence="13">Leaf</tissue>
    </source>
</reference>
<keyword evidence="8" id="KW-0560">Oxidoreductase</keyword>
<keyword evidence="7 12" id="KW-1133">Transmembrane helix</keyword>
<evidence type="ECO:0000256" key="6">
    <source>
        <dbReference type="ARBA" id="ARBA00022723"/>
    </source>
</evidence>
<evidence type="ECO:0000256" key="8">
    <source>
        <dbReference type="ARBA" id="ARBA00023002"/>
    </source>
</evidence>
<gene>
    <name evidence="13" type="ORF">FEM48_Zijuj01G0250100</name>
</gene>
<feature type="transmembrane region" description="Helical" evidence="12">
    <location>
        <begin position="28"/>
        <end position="50"/>
    </location>
</feature>
<comment type="caution">
    <text evidence="13">The sequence shown here is derived from an EMBL/GenBank/DDBJ whole genome shotgun (WGS) entry which is preliminary data.</text>
</comment>
<dbReference type="EMBL" id="JAEACU010000001">
    <property type="protein sequence ID" value="KAH7546903.1"/>
    <property type="molecule type" value="Genomic_DNA"/>
</dbReference>
<accession>A0A978W4L9</accession>
<proteinExistence type="inferred from homology"/>
<dbReference type="GO" id="GO:0020037">
    <property type="term" value="F:heme binding"/>
    <property type="evidence" value="ECO:0007669"/>
    <property type="project" value="InterPro"/>
</dbReference>
<comment type="similarity">
    <text evidence="3">Belongs to the cytochrome P450 family.</text>
</comment>
<evidence type="ECO:0000256" key="4">
    <source>
        <dbReference type="ARBA" id="ARBA00022617"/>
    </source>
</evidence>
<dbReference type="Pfam" id="PF00067">
    <property type="entry name" value="p450"/>
    <property type="match status" value="1"/>
</dbReference>
<dbReference type="GO" id="GO:0004497">
    <property type="term" value="F:monooxygenase activity"/>
    <property type="evidence" value="ECO:0007669"/>
    <property type="project" value="UniProtKB-KW"/>
</dbReference>
<evidence type="ECO:0000256" key="1">
    <source>
        <dbReference type="ARBA" id="ARBA00001971"/>
    </source>
</evidence>
<evidence type="ECO:0000256" key="3">
    <source>
        <dbReference type="ARBA" id="ARBA00010617"/>
    </source>
</evidence>